<dbReference type="InterPro" id="IPR012338">
    <property type="entry name" value="Beta-lactam/transpept-like"/>
</dbReference>
<sequence>MGQAAPSQADVPRSLLAPSLSEAIQITTAVAEAVSQVSGVEPKFCSHRLVLAIDKIIENPRFETAQWGIVVEPIAEPTVLYQHNRDRALIPASNTKLLTTAAAINLISDRVPEIPVSLHQRLIEVNRHSNNSEADALLRHIGGQHRVNQELMRLGLRPESYIQVDGSGLSRSNRIPPSTLIALLKTMERHREGVVFYNSLPIAGVNGTLRNRFQNTRLHGKLHGKTGTLRGVRALSGYLDNADYGTIAFSILVNQPGQSGQVLNQAIDQIVLRTAQVNRCNSDS</sequence>
<dbReference type="Proteomes" id="UP000473574">
    <property type="component" value="Unassembled WGS sequence"/>
</dbReference>
<protein>
    <submittedName>
        <fullName evidence="3">D-alanyl-D-alanine carboxypeptidase/D-alanyl-D-alanine-endopeptidase</fullName>
        <ecNumber evidence="3">3.4.16.4</ecNumber>
    </submittedName>
</protein>
<dbReference type="PRINTS" id="PR00922">
    <property type="entry name" value="DADACBPTASE3"/>
</dbReference>
<dbReference type="GO" id="GO:0000270">
    <property type="term" value="P:peptidoglycan metabolic process"/>
    <property type="evidence" value="ECO:0007669"/>
    <property type="project" value="TreeGrafter"/>
</dbReference>
<evidence type="ECO:0000313" key="3">
    <source>
        <dbReference type="EMBL" id="NEZ68269.1"/>
    </source>
</evidence>
<dbReference type="InterPro" id="IPR000667">
    <property type="entry name" value="Peptidase_S13"/>
</dbReference>
<dbReference type="Gene3D" id="3.40.710.10">
    <property type="entry name" value="DD-peptidase/beta-lactamase superfamily"/>
    <property type="match status" value="1"/>
</dbReference>
<dbReference type="PANTHER" id="PTHR30023">
    <property type="entry name" value="D-ALANYL-D-ALANINE CARBOXYPEPTIDASE"/>
    <property type="match status" value="1"/>
</dbReference>
<evidence type="ECO:0000256" key="2">
    <source>
        <dbReference type="ARBA" id="ARBA00022801"/>
    </source>
</evidence>
<dbReference type="EC" id="3.4.16.4" evidence="3"/>
<reference evidence="3 4" key="1">
    <citation type="journal article" date="2020" name="Microb. Ecol.">
        <title>Ecogenomics of the Marine Benthic Filamentous Cyanobacterium Adonisia.</title>
        <authorList>
            <person name="Walter J.M."/>
            <person name="Coutinho F.H."/>
            <person name="Leomil L."/>
            <person name="Hargreaves P.I."/>
            <person name="Campeao M.E."/>
            <person name="Vieira V.V."/>
            <person name="Silva B.S."/>
            <person name="Fistarol G.O."/>
            <person name="Salomon P.S."/>
            <person name="Sawabe T."/>
            <person name="Mino S."/>
            <person name="Hosokawa M."/>
            <person name="Miyashita H."/>
            <person name="Maruyama F."/>
            <person name="van Verk M.C."/>
            <person name="Dutilh B.E."/>
            <person name="Thompson C.C."/>
            <person name="Thompson F.L."/>
        </authorList>
    </citation>
    <scope>NUCLEOTIDE SEQUENCE [LARGE SCALE GENOMIC DNA]</scope>
    <source>
        <strain evidence="3 4">CCMR0082</strain>
    </source>
</reference>
<evidence type="ECO:0000256" key="1">
    <source>
        <dbReference type="ARBA" id="ARBA00006096"/>
    </source>
</evidence>
<dbReference type="EMBL" id="QZCE01000002">
    <property type="protein sequence ID" value="NEZ68269.1"/>
    <property type="molecule type" value="Genomic_DNA"/>
</dbReference>
<keyword evidence="3" id="KW-0121">Carboxypeptidase</keyword>
<evidence type="ECO:0000313" key="4">
    <source>
        <dbReference type="Proteomes" id="UP000473574"/>
    </source>
</evidence>
<comment type="caution">
    <text evidence="3">The sequence shown here is derived from an EMBL/GenBank/DDBJ whole genome shotgun (WGS) entry which is preliminary data.</text>
</comment>
<dbReference type="SUPFAM" id="SSF56601">
    <property type="entry name" value="beta-lactamase/transpeptidase-like"/>
    <property type="match status" value="1"/>
</dbReference>
<dbReference type="GO" id="GO:0009002">
    <property type="term" value="F:serine-type D-Ala-D-Ala carboxypeptidase activity"/>
    <property type="evidence" value="ECO:0007669"/>
    <property type="project" value="UniProtKB-EC"/>
</dbReference>
<organism evidence="3 4">
    <name type="scientific">Adonisia turfae CCMR0082</name>
    <dbReference type="NCBI Taxonomy" id="2304604"/>
    <lineage>
        <taxon>Bacteria</taxon>
        <taxon>Bacillati</taxon>
        <taxon>Cyanobacteriota</taxon>
        <taxon>Adonisia</taxon>
        <taxon>Adonisia turfae</taxon>
    </lineage>
</organism>
<dbReference type="NCBIfam" id="TIGR00666">
    <property type="entry name" value="PBP4"/>
    <property type="match status" value="1"/>
</dbReference>
<proteinExistence type="inferred from homology"/>
<keyword evidence="2 3" id="KW-0378">Hydrolase</keyword>
<dbReference type="GO" id="GO:0006508">
    <property type="term" value="P:proteolysis"/>
    <property type="evidence" value="ECO:0007669"/>
    <property type="project" value="InterPro"/>
</dbReference>
<accession>A0A6M0SI77</accession>
<keyword evidence="3" id="KW-0645">Protease</keyword>
<dbReference type="Pfam" id="PF02113">
    <property type="entry name" value="Peptidase_S13"/>
    <property type="match status" value="2"/>
</dbReference>
<comment type="similarity">
    <text evidence="1">Belongs to the peptidase S13 family.</text>
</comment>
<gene>
    <name evidence="3" type="primary">dacB</name>
    <name evidence="3" type="ORF">D0962_37015</name>
</gene>
<name>A0A6M0SI77_9CYAN</name>
<dbReference type="PANTHER" id="PTHR30023:SF0">
    <property type="entry name" value="PENICILLIN-SENSITIVE CARBOXYPEPTIDASE A"/>
    <property type="match status" value="1"/>
</dbReference>
<dbReference type="AlphaFoldDB" id="A0A6M0SI77"/>